<keyword evidence="2" id="KW-1185">Reference proteome</keyword>
<dbReference type="Proteomes" id="UP000318538">
    <property type="component" value="Chromosome"/>
</dbReference>
<protein>
    <submittedName>
        <fullName evidence="1">Uncharacterized protein</fullName>
    </submittedName>
</protein>
<dbReference type="InterPro" id="IPR012348">
    <property type="entry name" value="RNR-like"/>
</dbReference>
<accession>A0A517N6I8</accession>
<dbReference type="InterPro" id="IPR009078">
    <property type="entry name" value="Ferritin-like_SF"/>
</dbReference>
<dbReference type="CDD" id="cd00657">
    <property type="entry name" value="Ferritin_like"/>
    <property type="match status" value="1"/>
</dbReference>
<dbReference type="EMBL" id="CP036525">
    <property type="protein sequence ID" value="QDT02731.1"/>
    <property type="molecule type" value="Genomic_DNA"/>
</dbReference>
<proteinExistence type="predicted"/>
<dbReference type="SUPFAM" id="SSF47240">
    <property type="entry name" value="Ferritin-like"/>
    <property type="match status" value="1"/>
</dbReference>
<reference evidence="1 2" key="1">
    <citation type="submission" date="2019-02" db="EMBL/GenBank/DDBJ databases">
        <title>Deep-cultivation of Planctomycetes and their phenomic and genomic characterization uncovers novel biology.</title>
        <authorList>
            <person name="Wiegand S."/>
            <person name="Jogler M."/>
            <person name="Boedeker C."/>
            <person name="Pinto D."/>
            <person name="Vollmers J."/>
            <person name="Rivas-Marin E."/>
            <person name="Kohn T."/>
            <person name="Peeters S.H."/>
            <person name="Heuer A."/>
            <person name="Rast P."/>
            <person name="Oberbeckmann S."/>
            <person name="Bunk B."/>
            <person name="Jeske O."/>
            <person name="Meyerdierks A."/>
            <person name="Storesund J.E."/>
            <person name="Kallscheuer N."/>
            <person name="Luecker S."/>
            <person name="Lage O.M."/>
            <person name="Pohl T."/>
            <person name="Merkel B.J."/>
            <person name="Hornburger P."/>
            <person name="Mueller R.-W."/>
            <person name="Bruemmer F."/>
            <person name="Labrenz M."/>
            <person name="Spormann A.M."/>
            <person name="Op den Camp H."/>
            <person name="Overmann J."/>
            <person name="Amann R."/>
            <person name="Jetten M.S.M."/>
            <person name="Mascher T."/>
            <person name="Medema M.H."/>
            <person name="Devos D.P."/>
            <person name="Kaster A.-K."/>
            <person name="Ovreas L."/>
            <person name="Rohde M."/>
            <person name="Galperin M.Y."/>
            <person name="Jogler C."/>
        </authorList>
    </citation>
    <scope>NUCLEOTIDE SEQUENCE [LARGE SCALE GENOMIC DNA]</scope>
    <source>
        <strain evidence="1 2">K22_7</strain>
    </source>
</reference>
<organism evidence="1 2">
    <name type="scientific">Rubripirellula lacrimiformis</name>
    <dbReference type="NCBI Taxonomy" id="1930273"/>
    <lineage>
        <taxon>Bacteria</taxon>
        <taxon>Pseudomonadati</taxon>
        <taxon>Planctomycetota</taxon>
        <taxon>Planctomycetia</taxon>
        <taxon>Pirellulales</taxon>
        <taxon>Pirellulaceae</taxon>
        <taxon>Rubripirellula</taxon>
    </lineage>
</organism>
<name>A0A517N6I8_9BACT</name>
<gene>
    <name evidence="1" type="ORF">K227x_11090</name>
</gene>
<evidence type="ECO:0000313" key="2">
    <source>
        <dbReference type="Proteomes" id="UP000318538"/>
    </source>
</evidence>
<dbReference type="AlphaFoldDB" id="A0A517N6I8"/>
<evidence type="ECO:0000313" key="1">
    <source>
        <dbReference type="EMBL" id="QDT02731.1"/>
    </source>
</evidence>
<dbReference type="GO" id="GO:0016491">
    <property type="term" value="F:oxidoreductase activity"/>
    <property type="evidence" value="ECO:0007669"/>
    <property type="project" value="InterPro"/>
</dbReference>
<dbReference type="KEGG" id="rlc:K227x_11090"/>
<sequence length="306" mass="34988">MAQWLAANVELSTAKVHVTETFIKASPNHWKPDDFDLSSVRLDASLLHITKTICLLESRCDDYAEYLQAIFRDRDASWTSAIERWNVEECQHGFTLRTVCESTDPNFQFDESMSAYESLVSYHEPTGESVRGCVAAEMVSRCVVEALASALYRVLADAATDRNVGAVYTALAQDEARHYGMFMKMLSAEARADPSIGFWTRCSFALKRMLELEDGQIMFASCIVAGRSQQPIRRRREANWYLAKLYRLYRWKHLRYAVRMLLPVIGVRANRWLVWPATALIWTAVKVRLWLAQIANRVSFLPADAD</sequence>
<dbReference type="Gene3D" id="1.10.620.20">
    <property type="entry name" value="Ribonucleotide Reductase, subunit A"/>
    <property type="match status" value="1"/>
</dbReference>